<feature type="region of interest" description="Disordered" evidence="1">
    <location>
        <begin position="59"/>
        <end position="160"/>
    </location>
</feature>
<feature type="compositionally biased region" description="Basic and acidic residues" evidence="1">
    <location>
        <begin position="59"/>
        <end position="72"/>
    </location>
</feature>
<keyword evidence="3" id="KW-1185">Reference proteome</keyword>
<feature type="compositionally biased region" description="Basic and acidic residues" evidence="1">
    <location>
        <begin position="80"/>
        <end position="96"/>
    </location>
</feature>
<dbReference type="AlphaFoldDB" id="A0A8H4TCH8"/>
<reference evidence="2" key="1">
    <citation type="journal article" date="2020" name="BMC Genomics">
        <title>Correction to: Identification and distribution of gene clusters required for synthesis of sphingolipid metabolism inhibitors in diverse species of the filamentous fungus Fusarium.</title>
        <authorList>
            <person name="Kim H.S."/>
            <person name="Lohmar J.M."/>
            <person name="Busman M."/>
            <person name="Brown D.W."/>
            <person name="Naumann T.A."/>
            <person name="Divon H.H."/>
            <person name="Lysoe E."/>
            <person name="Uhlig S."/>
            <person name="Proctor R.H."/>
        </authorList>
    </citation>
    <scope>NUCLEOTIDE SEQUENCE</scope>
    <source>
        <strain evidence="2">NRRL 45417</strain>
    </source>
</reference>
<comment type="caution">
    <text evidence="2">The sequence shown here is derived from an EMBL/GenBank/DDBJ whole genome shotgun (WGS) entry which is preliminary data.</text>
</comment>
<feature type="compositionally biased region" description="Acidic residues" evidence="1">
    <location>
        <begin position="116"/>
        <end position="129"/>
    </location>
</feature>
<accession>A0A8H4TCH8</accession>
<proteinExistence type="predicted"/>
<organism evidence="2 3">
    <name type="scientific">Fusarium gaditjirri</name>
    <dbReference type="NCBI Taxonomy" id="282569"/>
    <lineage>
        <taxon>Eukaryota</taxon>
        <taxon>Fungi</taxon>
        <taxon>Dikarya</taxon>
        <taxon>Ascomycota</taxon>
        <taxon>Pezizomycotina</taxon>
        <taxon>Sordariomycetes</taxon>
        <taxon>Hypocreomycetidae</taxon>
        <taxon>Hypocreales</taxon>
        <taxon>Nectriaceae</taxon>
        <taxon>Fusarium</taxon>
        <taxon>Fusarium nisikadoi species complex</taxon>
    </lineage>
</organism>
<evidence type="ECO:0000313" key="3">
    <source>
        <dbReference type="Proteomes" id="UP000604273"/>
    </source>
</evidence>
<reference evidence="2" key="2">
    <citation type="submission" date="2020-05" db="EMBL/GenBank/DDBJ databases">
        <authorList>
            <person name="Kim H.-S."/>
            <person name="Proctor R.H."/>
            <person name="Brown D.W."/>
        </authorList>
    </citation>
    <scope>NUCLEOTIDE SEQUENCE</scope>
    <source>
        <strain evidence="2">NRRL 45417</strain>
    </source>
</reference>
<name>A0A8H4TCH8_9HYPO</name>
<dbReference type="EMBL" id="JABFAI010000099">
    <property type="protein sequence ID" value="KAF4955440.1"/>
    <property type="molecule type" value="Genomic_DNA"/>
</dbReference>
<sequence>MSLKPNPLKAEGAPHVYIEYDCPHCKKQLGSAAHVRSHRCPGRIDPKLIEEELNAKQRVLDDSNNQLDEKRGLVPRPLKRTREEYEEGRGDDKRGGSDGSCVDHGVSKGKRGGCDDMCEESGDDEECEDPIPALPHSDNLRPEQMSPSRDQTVRENTVRQEVQCSSTYEKITATQQEPLLYGQHTLFNNGLSGGTSGGPTILISRNEAALSYNIDNVSHLLPWSSTEATTARAPYGNHTEGLEPQSNGWTPSAVQAPAPTNYLLVENDVGHAQAPALSNHPLDQYVGFGNLFGTQHSDKMATAHPLQLDCLDYGAQRHPP</sequence>
<evidence type="ECO:0000313" key="2">
    <source>
        <dbReference type="EMBL" id="KAF4955440.1"/>
    </source>
</evidence>
<evidence type="ECO:0000256" key="1">
    <source>
        <dbReference type="SAM" id="MobiDB-lite"/>
    </source>
</evidence>
<protein>
    <submittedName>
        <fullName evidence="2">Uncharacterized protein</fullName>
    </submittedName>
</protein>
<dbReference type="Proteomes" id="UP000604273">
    <property type="component" value="Unassembled WGS sequence"/>
</dbReference>
<gene>
    <name evidence="2" type="ORF">FGADI_4550</name>
</gene>